<evidence type="ECO:0000256" key="3">
    <source>
        <dbReference type="ARBA" id="ARBA00022679"/>
    </source>
</evidence>
<dbReference type="HOGENOM" id="CLU_022048_5_3_1"/>
<dbReference type="InterPro" id="IPR044066">
    <property type="entry name" value="TRIAD_supradom"/>
</dbReference>
<dbReference type="PANTHER" id="PTHR11685">
    <property type="entry name" value="RBR FAMILY RING FINGER AND IBR DOMAIN-CONTAINING"/>
    <property type="match status" value="1"/>
</dbReference>
<dbReference type="Pfam" id="PF22191">
    <property type="entry name" value="IBR_1"/>
    <property type="match status" value="1"/>
</dbReference>
<organism evidence="10 11">
    <name type="scientific">Aureobasidium namibiae CBS 147.97</name>
    <dbReference type="NCBI Taxonomy" id="1043004"/>
    <lineage>
        <taxon>Eukaryota</taxon>
        <taxon>Fungi</taxon>
        <taxon>Dikarya</taxon>
        <taxon>Ascomycota</taxon>
        <taxon>Pezizomycotina</taxon>
        <taxon>Dothideomycetes</taxon>
        <taxon>Dothideomycetidae</taxon>
        <taxon>Dothideales</taxon>
        <taxon>Saccotheciaceae</taxon>
        <taxon>Aureobasidium</taxon>
    </lineage>
</organism>
<dbReference type="GO" id="GO:0016567">
    <property type="term" value="P:protein ubiquitination"/>
    <property type="evidence" value="ECO:0007669"/>
    <property type="project" value="InterPro"/>
</dbReference>
<evidence type="ECO:0000313" key="11">
    <source>
        <dbReference type="Proteomes" id="UP000027730"/>
    </source>
</evidence>
<keyword evidence="6" id="KW-0863">Zinc-finger</keyword>
<evidence type="ECO:0000256" key="8">
    <source>
        <dbReference type="ARBA" id="ARBA00022833"/>
    </source>
</evidence>
<dbReference type="CDD" id="cd20336">
    <property type="entry name" value="Rcat_RBR"/>
    <property type="match status" value="1"/>
</dbReference>
<evidence type="ECO:0000256" key="1">
    <source>
        <dbReference type="ARBA" id="ARBA00001798"/>
    </source>
</evidence>
<dbReference type="EC" id="2.3.2.31" evidence="2"/>
<proteinExistence type="predicted"/>
<keyword evidence="5" id="KW-0677">Repeat</keyword>
<keyword evidence="8" id="KW-0862">Zinc</keyword>
<sequence length="198" mass="22206">MHIPNCFSFSSCEVSLHHKLTALLPCDDCRWCIDCINARFNTVNHDRTLWPAKCCSNAPIPLDPVEDILTTETFNLALRLERDWAPGLRPTLYCARPTCSLPFTLNAISEQDITCSACSAQTCRLCLSLAHSGHCQIDETIELVLSALNYGAFKRCPQCNQMIELTEGCNHMTCATCKSEVCWLCCRGWADYRATCQD</sequence>
<dbReference type="PROSITE" id="PS51873">
    <property type="entry name" value="TRIAD"/>
    <property type="match status" value="1"/>
</dbReference>
<keyword evidence="4" id="KW-0479">Metal-binding</keyword>
<reference evidence="10 11" key="1">
    <citation type="journal article" date="2014" name="BMC Genomics">
        <title>Genome sequencing of four Aureobasidium pullulans varieties: biotechnological potential, stress tolerance, and description of new species.</title>
        <authorList>
            <person name="Gostin Ar C."/>
            <person name="Ohm R.A."/>
            <person name="Kogej T."/>
            <person name="Sonjak S."/>
            <person name="Turk M."/>
            <person name="Zajc J."/>
            <person name="Zalar P."/>
            <person name="Grube M."/>
            <person name="Sun H."/>
            <person name="Han J."/>
            <person name="Sharma A."/>
            <person name="Chiniquy J."/>
            <person name="Ngan C.Y."/>
            <person name="Lipzen A."/>
            <person name="Barry K."/>
            <person name="Grigoriev I.V."/>
            <person name="Gunde-Cimerman N."/>
        </authorList>
    </citation>
    <scope>NUCLEOTIDE SEQUENCE [LARGE SCALE GENOMIC DNA]</scope>
    <source>
        <strain evidence="10 11">CBS 147.97</strain>
    </source>
</reference>
<dbReference type="AlphaFoldDB" id="A0A074WGR4"/>
<comment type="catalytic activity">
    <reaction evidence="1">
        <text>[E2 ubiquitin-conjugating enzyme]-S-ubiquitinyl-L-cysteine + [acceptor protein]-L-lysine = [E2 ubiquitin-conjugating enzyme]-L-cysteine + [acceptor protein]-N(6)-ubiquitinyl-L-lysine.</text>
        <dbReference type="EC" id="2.3.2.31"/>
    </reaction>
</comment>
<dbReference type="Proteomes" id="UP000027730">
    <property type="component" value="Unassembled WGS sequence"/>
</dbReference>
<dbReference type="OrthoDB" id="9977870at2759"/>
<keyword evidence="3" id="KW-0808">Transferase</keyword>
<dbReference type="GeneID" id="25411137"/>
<evidence type="ECO:0000256" key="5">
    <source>
        <dbReference type="ARBA" id="ARBA00022737"/>
    </source>
</evidence>
<evidence type="ECO:0000256" key="6">
    <source>
        <dbReference type="ARBA" id="ARBA00022771"/>
    </source>
</evidence>
<evidence type="ECO:0000256" key="7">
    <source>
        <dbReference type="ARBA" id="ARBA00022786"/>
    </source>
</evidence>
<dbReference type="SMART" id="SM00647">
    <property type="entry name" value="IBR"/>
    <property type="match status" value="2"/>
</dbReference>
<dbReference type="SUPFAM" id="SSF57850">
    <property type="entry name" value="RING/U-box"/>
    <property type="match status" value="1"/>
</dbReference>
<keyword evidence="11" id="KW-1185">Reference proteome</keyword>
<dbReference type="EMBL" id="KL584712">
    <property type="protein sequence ID" value="KEQ72285.1"/>
    <property type="molecule type" value="Genomic_DNA"/>
</dbReference>
<dbReference type="InterPro" id="IPR002867">
    <property type="entry name" value="IBR_dom"/>
</dbReference>
<feature type="domain" description="RING-type" evidence="9">
    <location>
        <begin position="1"/>
        <end position="198"/>
    </location>
</feature>
<evidence type="ECO:0000259" key="9">
    <source>
        <dbReference type="PROSITE" id="PS51873"/>
    </source>
</evidence>
<evidence type="ECO:0000256" key="4">
    <source>
        <dbReference type="ARBA" id="ARBA00022723"/>
    </source>
</evidence>
<evidence type="ECO:0000313" key="10">
    <source>
        <dbReference type="EMBL" id="KEQ72285.1"/>
    </source>
</evidence>
<gene>
    <name evidence="10" type="ORF">M436DRAFT_49812</name>
</gene>
<evidence type="ECO:0000256" key="2">
    <source>
        <dbReference type="ARBA" id="ARBA00012251"/>
    </source>
</evidence>
<dbReference type="InterPro" id="IPR031127">
    <property type="entry name" value="E3_UB_ligase_RBR"/>
</dbReference>
<name>A0A074WGR4_9PEZI</name>
<keyword evidence="7" id="KW-0833">Ubl conjugation pathway</keyword>
<dbReference type="STRING" id="1043004.A0A074WGR4"/>
<accession>A0A074WGR4</accession>
<protein>
    <recommendedName>
        <fullName evidence="2">RBR-type E3 ubiquitin transferase</fullName>
        <ecNumber evidence="2">2.3.2.31</ecNumber>
    </recommendedName>
</protein>
<dbReference type="Gene3D" id="1.20.120.1750">
    <property type="match status" value="1"/>
</dbReference>
<dbReference type="RefSeq" id="XP_013426265.1">
    <property type="nucleotide sequence ID" value="XM_013570811.1"/>
</dbReference>
<dbReference type="GO" id="GO:0061630">
    <property type="term" value="F:ubiquitin protein ligase activity"/>
    <property type="evidence" value="ECO:0007669"/>
    <property type="project" value="UniProtKB-EC"/>
</dbReference>
<dbReference type="GO" id="GO:0008270">
    <property type="term" value="F:zinc ion binding"/>
    <property type="evidence" value="ECO:0007669"/>
    <property type="project" value="UniProtKB-KW"/>
</dbReference>
<dbReference type="Pfam" id="PF01485">
    <property type="entry name" value="IBR"/>
    <property type="match status" value="1"/>
</dbReference>